<protein>
    <submittedName>
        <fullName evidence="1">Uncharacterized protein</fullName>
    </submittedName>
</protein>
<dbReference type="GeneID" id="11510940"/>
<dbReference type="RefSeq" id="XP_003665180.1">
    <property type="nucleotide sequence ID" value="XM_003665132.1"/>
</dbReference>
<gene>
    <name evidence="1" type="ORF">MYCTH_2112063</name>
</gene>
<dbReference type="HOGENOM" id="CLU_1489984_0_0_1"/>
<dbReference type="Proteomes" id="UP000007322">
    <property type="component" value="Chromosome 5"/>
</dbReference>
<reference evidence="1 2" key="1">
    <citation type="journal article" date="2011" name="Nat. Biotechnol.">
        <title>Comparative genomic analysis of the thermophilic biomass-degrading fungi Myceliophthora thermophila and Thielavia terrestris.</title>
        <authorList>
            <person name="Berka R.M."/>
            <person name="Grigoriev I.V."/>
            <person name="Otillar R."/>
            <person name="Salamov A."/>
            <person name="Grimwood J."/>
            <person name="Reid I."/>
            <person name="Ishmael N."/>
            <person name="John T."/>
            <person name="Darmond C."/>
            <person name="Moisan M.-C."/>
            <person name="Henrissat B."/>
            <person name="Coutinho P.M."/>
            <person name="Lombard V."/>
            <person name="Natvig D.O."/>
            <person name="Lindquist E."/>
            <person name="Schmutz J."/>
            <person name="Lucas S."/>
            <person name="Harris P."/>
            <person name="Powlowski J."/>
            <person name="Bellemare A."/>
            <person name="Taylor D."/>
            <person name="Butler G."/>
            <person name="de Vries R.P."/>
            <person name="Allijn I.E."/>
            <person name="van den Brink J."/>
            <person name="Ushinsky S."/>
            <person name="Storms R."/>
            <person name="Powell A.J."/>
            <person name="Paulsen I.T."/>
            <person name="Elbourne L.D.H."/>
            <person name="Baker S.E."/>
            <person name="Magnuson J."/>
            <person name="LaBoissiere S."/>
            <person name="Clutterbuck A.J."/>
            <person name="Martinez D."/>
            <person name="Wogulis M."/>
            <person name="de Leon A.L."/>
            <person name="Rey M.W."/>
            <person name="Tsang A."/>
        </authorList>
    </citation>
    <scope>NUCLEOTIDE SEQUENCE [LARGE SCALE GENOMIC DNA]</scope>
    <source>
        <strain evidence="2">ATCC 42464 / BCRC 31852 / DSM 1799</strain>
    </source>
</reference>
<evidence type="ECO:0000313" key="2">
    <source>
        <dbReference type="Proteomes" id="UP000007322"/>
    </source>
</evidence>
<evidence type="ECO:0000313" key="1">
    <source>
        <dbReference type="EMBL" id="AEO59935.1"/>
    </source>
</evidence>
<dbReference type="VEuPathDB" id="FungiDB:MYCTH_2112063"/>
<dbReference type="EMBL" id="CP003006">
    <property type="protein sequence ID" value="AEO59935.1"/>
    <property type="molecule type" value="Genomic_DNA"/>
</dbReference>
<dbReference type="InParanoid" id="G2QK29"/>
<name>G2QK29_THET4</name>
<keyword evidence="2" id="KW-1185">Reference proteome</keyword>
<proteinExistence type="predicted"/>
<accession>G2QK29</accession>
<dbReference type="AlphaFoldDB" id="G2QK29"/>
<dbReference type="KEGG" id="mtm:MYCTH_2112063"/>
<sequence length="181" mass="20121">MPGIVACRLGRPNPRASERLIVTQSWNIQRYSIHTTANYTTCARRTSSVLDDVLNLAVLPLLGMVNEEFRICRAQESPGNTLYVRDAVWTCPCNTTPSLGQVPLRLMICIQKVQYESASTMMYATTQGQPPDRTVLRDTLSTGALTIKSIGQDVVRTPKLLSSPTLTDRELARWLAGRLVE</sequence>
<organism evidence="1 2">
    <name type="scientific">Thermothelomyces thermophilus (strain ATCC 42464 / BCRC 31852 / DSM 1799)</name>
    <name type="common">Sporotrichum thermophile</name>
    <dbReference type="NCBI Taxonomy" id="573729"/>
    <lineage>
        <taxon>Eukaryota</taxon>
        <taxon>Fungi</taxon>
        <taxon>Dikarya</taxon>
        <taxon>Ascomycota</taxon>
        <taxon>Pezizomycotina</taxon>
        <taxon>Sordariomycetes</taxon>
        <taxon>Sordariomycetidae</taxon>
        <taxon>Sordariales</taxon>
        <taxon>Chaetomiaceae</taxon>
        <taxon>Thermothelomyces</taxon>
    </lineage>
</organism>